<comment type="caution">
    <text evidence="2">The sequence shown here is derived from an EMBL/GenBank/DDBJ whole genome shotgun (WGS) entry which is preliminary data.</text>
</comment>
<dbReference type="Proteomes" id="UP001139158">
    <property type="component" value="Unassembled WGS sequence"/>
</dbReference>
<dbReference type="RefSeq" id="WP_227897371.1">
    <property type="nucleotide sequence ID" value="NZ_CP099467.1"/>
</dbReference>
<dbReference type="AlphaFoldDB" id="A0A9X1SGH6"/>
<keyword evidence="1" id="KW-0812">Transmembrane</keyword>
<feature type="transmembrane region" description="Helical" evidence="1">
    <location>
        <begin position="48"/>
        <end position="70"/>
    </location>
</feature>
<protein>
    <submittedName>
        <fullName evidence="2">Uncharacterized protein</fullName>
    </submittedName>
</protein>
<proteinExistence type="predicted"/>
<name>A0A9X1SGH6_9MICC</name>
<dbReference type="EMBL" id="JAJFZV010000018">
    <property type="protein sequence ID" value="MCC3299384.1"/>
    <property type="molecule type" value="Genomic_DNA"/>
</dbReference>
<feature type="transmembrane region" description="Helical" evidence="1">
    <location>
        <begin position="17"/>
        <end position="36"/>
    </location>
</feature>
<keyword evidence="1" id="KW-0472">Membrane</keyword>
<sequence length="150" mass="15601">MDTIPYIGGHTAAQSPMGLIIPLALAGAVLLLVSAYKRGPRAPWQQTVNTAVIAAAVIWAGAWGALVAGYNSDSSEAAKTAALNLHAVYGLAIDEDAAMAIVQDNLEGYEFKGATAEDVMILGAEWDAGQLHLYSRGFEAAVLSQAGTDR</sequence>
<reference evidence="2" key="1">
    <citation type="submission" date="2021-10" db="EMBL/GenBank/DDBJ databases">
        <title>Novel species in genus Arthrobacter.</title>
        <authorList>
            <person name="Liu Y."/>
        </authorList>
    </citation>
    <scope>NUCLEOTIDE SEQUENCE</scope>
    <source>
        <strain evidence="2">Zg-Y453</strain>
    </source>
</reference>
<gene>
    <name evidence="2" type="ORF">LJ757_16450</name>
</gene>
<evidence type="ECO:0000256" key="1">
    <source>
        <dbReference type="SAM" id="Phobius"/>
    </source>
</evidence>
<keyword evidence="1" id="KW-1133">Transmembrane helix</keyword>
<evidence type="ECO:0000313" key="2">
    <source>
        <dbReference type="EMBL" id="MCC3299384.1"/>
    </source>
</evidence>
<accession>A0A9X1SGH6</accession>
<organism evidence="2 3">
    <name type="scientific">Arthrobacter caoxuetaonis</name>
    <dbReference type="NCBI Taxonomy" id="2886935"/>
    <lineage>
        <taxon>Bacteria</taxon>
        <taxon>Bacillati</taxon>
        <taxon>Actinomycetota</taxon>
        <taxon>Actinomycetes</taxon>
        <taxon>Micrococcales</taxon>
        <taxon>Micrococcaceae</taxon>
        <taxon>Arthrobacter</taxon>
    </lineage>
</organism>
<evidence type="ECO:0000313" key="3">
    <source>
        <dbReference type="Proteomes" id="UP001139158"/>
    </source>
</evidence>
<keyword evidence="3" id="KW-1185">Reference proteome</keyword>